<sequence>MTSGAPAPVTGPVDLPAGAFAVAPDLAEDALQRIGELQDVVGRLVREAKVLGRSVPLGDGYAGEIGEFMARYGIDPAGGGEPSSGAVSDALVAFGRELAELRSRINGALEQYRQQDEQAEGELKGVDCQGG</sequence>
<reference evidence="2 3" key="1">
    <citation type="submission" date="2020-08" db="EMBL/GenBank/DDBJ databases">
        <title>Genomic Encyclopedia of Type Strains, Phase III (KMG-III): the genomes of soil and plant-associated and newly described type strains.</title>
        <authorList>
            <person name="Whitman W."/>
        </authorList>
    </citation>
    <scope>NUCLEOTIDE SEQUENCE [LARGE SCALE GENOMIC DNA]</scope>
    <source>
        <strain evidence="2 3">CECT 8577</strain>
    </source>
</reference>
<dbReference type="RefSeq" id="WP_183652957.1">
    <property type="nucleotide sequence ID" value="NZ_JACHWU010000002.1"/>
</dbReference>
<keyword evidence="1" id="KW-0175">Coiled coil</keyword>
<comment type="caution">
    <text evidence="2">The sequence shown here is derived from an EMBL/GenBank/DDBJ whole genome shotgun (WGS) entry which is preliminary data.</text>
</comment>
<accession>A0A839RZR7</accession>
<evidence type="ECO:0000256" key="1">
    <source>
        <dbReference type="SAM" id="Coils"/>
    </source>
</evidence>
<protein>
    <submittedName>
        <fullName evidence="2">Uncharacterized protein</fullName>
    </submittedName>
</protein>
<name>A0A839RZR7_9PSEU</name>
<dbReference type="Proteomes" id="UP000550714">
    <property type="component" value="Unassembled WGS sequence"/>
</dbReference>
<evidence type="ECO:0000313" key="2">
    <source>
        <dbReference type="EMBL" id="MBB3051311.1"/>
    </source>
</evidence>
<dbReference type="EMBL" id="JACHWU010000002">
    <property type="protein sequence ID" value="MBB3051311.1"/>
    <property type="molecule type" value="Genomic_DNA"/>
</dbReference>
<organism evidence="2 3">
    <name type="scientific">Prauserella isguenensis</name>
    <dbReference type="NCBI Taxonomy" id="1470180"/>
    <lineage>
        <taxon>Bacteria</taxon>
        <taxon>Bacillati</taxon>
        <taxon>Actinomycetota</taxon>
        <taxon>Actinomycetes</taxon>
        <taxon>Pseudonocardiales</taxon>
        <taxon>Pseudonocardiaceae</taxon>
        <taxon>Prauserella</taxon>
    </lineage>
</organism>
<gene>
    <name evidence="2" type="ORF">FHS23_002334</name>
</gene>
<feature type="coiled-coil region" evidence="1">
    <location>
        <begin position="98"/>
        <end position="129"/>
    </location>
</feature>
<proteinExistence type="predicted"/>
<evidence type="ECO:0000313" key="3">
    <source>
        <dbReference type="Proteomes" id="UP000550714"/>
    </source>
</evidence>
<keyword evidence="3" id="KW-1185">Reference proteome</keyword>
<dbReference type="AlphaFoldDB" id="A0A839RZR7"/>